<evidence type="ECO:0000313" key="3">
    <source>
        <dbReference type="EMBL" id="EKN29705.1"/>
    </source>
</evidence>
<dbReference type="PANTHER" id="PTHR43273">
    <property type="entry name" value="ANAEROBIC SULFATASE-MATURATING ENZYME HOMOLOG ASLB-RELATED"/>
    <property type="match status" value="1"/>
</dbReference>
<proteinExistence type="predicted"/>
<dbReference type="PANTHER" id="PTHR43273:SF3">
    <property type="entry name" value="ANAEROBIC SULFATASE-MATURATING ENZYME HOMOLOG ASLB-RELATED"/>
    <property type="match status" value="1"/>
</dbReference>
<evidence type="ECO:0000259" key="2">
    <source>
        <dbReference type="Pfam" id="PF13186"/>
    </source>
</evidence>
<feature type="domain" description="4Fe4S-binding SPASM" evidence="2">
    <location>
        <begin position="161"/>
        <end position="216"/>
    </location>
</feature>
<dbReference type="AlphaFoldDB" id="A0AAD2YJ62"/>
<reference evidence="3 4" key="1">
    <citation type="submission" date="2012-02" db="EMBL/GenBank/DDBJ databases">
        <title>The Genome Sequence of Parabacteroides distasonis CL09T03C24.</title>
        <authorList>
            <consortium name="The Broad Institute Genome Sequencing Platform"/>
            <person name="Earl A."/>
            <person name="Ward D."/>
            <person name="Feldgarden M."/>
            <person name="Gevers D."/>
            <person name="Zitomersky N.L."/>
            <person name="Coyne M.J."/>
            <person name="Comstock L.E."/>
            <person name="Young S.K."/>
            <person name="Zeng Q."/>
            <person name="Gargeya S."/>
            <person name="Fitzgerald M."/>
            <person name="Haas B."/>
            <person name="Abouelleil A."/>
            <person name="Alvarado L."/>
            <person name="Arachchi H.M."/>
            <person name="Berlin A."/>
            <person name="Chapman S.B."/>
            <person name="Gearin G."/>
            <person name="Goldberg J."/>
            <person name="Griggs A."/>
            <person name="Gujja S."/>
            <person name="Hansen M."/>
            <person name="Heiman D."/>
            <person name="Howarth C."/>
            <person name="Larimer J."/>
            <person name="Lui A."/>
            <person name="MacDonald P.J.P."/>
            <person name="McCowen C."/>
            <person name="Montmayeur A."/>
            <person name="Murphy C."/>
            <person name="Neiman D."/>
            <person name="Pearson M."/>
            <person name="Priest M."/>
            <person name="Roberts A."/>
            <person name="Saif S."/>
            <person name="Shea T."/>
            <person name="Sisk P."/>
            <person name="Stolte C."/>
            <person name="Sykes S."/>
            <person name="Wortman J."/>
            <person name="Nusbaum C."/>
            <person name="Birren B."/>
        </authorList>
    </citation>
    <scope>NUCLEOTIDE SEQUENCE [LARGE SCALE GENOMIC DNA]</scope>
    <source>
        <strain evidence="3 4">CL09T03C24</strain>
    </source>
</reference>
<dbReference type="EMBL" id="AGZN01000012">
    <property type="protein sequence ID" value="EKN29705.1"/>
    <property type="molecule type" value="Genomic_DNA"/>
</dbReference>
<dbReference type="Gene3D" id="3.20.20.70">
    <property type="entry name" value="Aldolase class I"/>
    <property type="match status" value="1"/>
</dbReference>
<dbReference type="Pfam" id="PF13186">
    <property type="entry name" value="SPASM"/>
    <property type="match status" value="1"/>
</dbReference>
<evidence type="ECO:0000256" key="1">
    <source>
        <dbReference type="ARBA" id="ARBA00001966"/>
    </source>
</evidence>
<dbReference type="InterPro" id="IPR023885">
    <property type="entry name" value="4Fe4S-binding_SPASM_dom"/>
</dbReference>
<organism evidence="3 4">
    <name type="scientific">Parabacteroides distasonis CL09T03C24</name>
    <dbReference type="NCBI Taxonomy" id="999417"/>
    <lineage>
        <taxon>Bacteria</taxon>
        <taxon>Pseudomonadati</taxon>
        <taxon>Bacteroidota</taxon>
        <taxon>Bacteroidia</taxon>
        <taxon>Bacteroidales</taxon>
        <taxon>Tannerellaceae</taxon>
        <taxon>Parabacteroides</taxon>
    </lineage>
</organism>
<gene>
    <name evidence="3" type="ORF">HMPREF1059_01306</name>
</gene>
<comment type="cofactor">
    <cofactor evidence="1">
        <name>[4Fe-4S] cluster</name>
        <dbReference type="ChEBI" id="CHEBI:49883"/>
    </cofactor>
</comment>
<accession>A0AAD2YJ62</accession>
<evidence type="ECO:0000313" key="4">
    <source>
        <dbReference type="Proteomes" id="UP000006262"/>
    </source>
</evidence>
<name>A0AAD2YJ62_PARDI</name>
<dbReference type="Proteomes" id="UP000006262">
    <property type="component" value="Unassembled WGS sequence"/>
</dbReference>
<comment type="caution">
    <text evidence="3">The sequence shown here is derived from an EMBL/GenBank/DDBJ whole genome shotgun (WGS) entry which is preliminary data.</text>
</comment>
<dbReference type="InterPro" id="IPR058240">
    <property type="entry name" value="rSAM_sf"/>
</dbReference>
<sequence>MFHITISFDGEKEIQGLNRLSKDKKNSFDIVYNNIRKIQLNNTRYFEQYVTINSVYSINITSSLSEFTNYLEAHFKNKFAINIQSSEINDEYTKFHNNFTKSFLSIYENIHIQGFENSSPPLFIISSDLHKKMMFFSRRSNNILQEETRFIPIKSCLPYLNKIYISPTGDIFMCSDLYYIKGFNIGNIDKSIELNKLQDIMTQYTNFRNKTCKKCWVYRFCDFCFYTLYASKERKGINKYCKIIKYDYAQVIKSYIKILKSNGSAFDIYY</sequence>
<dbReference type="InterPro" id="IPR023867">
    <property type="entry name" value="Sulphatase_maturase_rSAM"/>
</dbReference>
<dbReference type="SUPFAM" id="SSF102114">
    <property type="entry name" value="Radical SAM enzymes"/>
    <property type="match status" value="1"/>
</dbReference>
<dbReference type="GO" id="GO:0016491">
    <property type="term" value="F:oxidoreductase activity"/>
    <property type="evidence" value="ECO:0007669"/>
    <property type="project" value="InterPro"/>
</dbReference>
<protein>
    <submittedName>
        <fullName evidence="3">Radical SAM additional 4Fe4S-binding domain-containing protein</fullName>
    </submittedName>
</protein>
<dbReference type="NCBIfam" id="TIGR04085">
    <property type="entry name" value="rSAM_more_4Fe4S"/>
    <property type="match status" value="1"/>
</dbReference>
<dbReference type="InterPro" id="IPR013785">
    <property type="entry name" value="Aldolase_TIM"/>
</dbReference>